<evidence type="ECO:0000256" key="2">
    <source>
        <dbReference type="ARBA" id="ARBA00023136"/>
    </source>
</evidence>
<keyword evidence="6" id="KW-1185">Reference proteome</keyword>
<reference evidence="5 6" key="1">
    <citation type="submission" date="2020-04" db="EMBL/GenBank/DDBJ databases">
        <title>Gordonia sp. nov. TBRC 11910.</title>
        <authorList>
            <person name="Suriyachadkun C."/>
        </authorList>
    </citation>
    <scope>NUCLEOTIDE SEQUENCE [LARGE SCALE GENOMIC DNA]</scope>
    <source>
        <strain evidence="5 6">TBRC 11910</strain>
    </source>
</reference>
<feature type="region of interest" description="Disordered" evidence="3">
    <location>
        <begin position="231"/>
        <end position="263"/>
    </location>
</feature>
<gene>
    <name evidence="5" type="ORF">HH308_23605</name>
</gene>
<dbReference type="EMBL" id="JABBNB010000032">
    <property type="protein sequence ID" value="NMO04208.1"/>
    <property type="molecule type" value="Genomic_DNA"/>
</dbReference>
<comment type="subcellular location">
    <subcellularLocation>
        <location evidence="1">Membrane</location>
    </subcellularLocation>
</comment>
<feature type="compositionally biased region" description="Low complexity" evidence="3">
    <location>
        <begin position="26"/>
        <end position="64"/>
    </location>
</feature>
<protein>
    <submittedName>
        <fullName evidence="5">DUF3176 domain-containing protein</fullName>
    </submittedName>
</protein>
<feature type="transmembrane region" description="Helical" evidence="4">
    <location>
        <begin position="84"/>
        <end position="105"/>
    </location>
</feature>
<feature type="region of interest" description="Disordered" evidence="3">
    <location>
        <begin position="1"/>
        <end position="64"/>
    </location>
</feature>
<evidence type="ECO:0000256" key="4">
    <source>
        <dbReference type="SAM" id="Phobius"/>
    </source>
</evidence>
<keyword evidence="4" id="KW-1133">Transmembrane helix</keyword>
<dbReference type="GO" id="GO:0016020">
    <property type="term" value="C:membrane"/>
    <property type="evidence" value="ECO:0007669"/>
    <property type="project" value="UniProtKB-SubCell"/>
</dbReference>
<evidence type="ECO:0000256" key="1">
    <source>
        <dbReference type="ARBA" id="ARBA00004370"/>
    </source>
</evidence>
<sequence>MPSNSSDDPTDLTSHDEPTDGEESSAAESPTSAAKPTGKAAKVATAKKAAAQPKKTVAADDATDASASNGDISLTISKSMLKKVAAGVLVVALIAVIGVGVWQWVEKSRQLSAFDDVKSASEKYVTALISTLNTDQAANSKEILGPLSTGDLRARLEKDRADTEKSVTDLKLKVTAKIYFSAVESFDNSSAKTVVLAEASGTSAQAPSGASNTMVLRLGLRHEDGKWLVSSVDGLPGNSSGKIDPSQSLPATTTSAPASTPAG</sequence>
<keyword evidence="4" id="KW-0812">Transmembrane</keyword>
<name>A0A848L9F1_9ACTN</name>
<accession>A0A848L9F1</accession>
<dbReference type="PANTHER" id="PTHR37042:SF4">
    <property type="entry name" value="OUTER MEMBRANE PROTEIN RV1973"/>
    <property type="match status" value="1"/>
</dbReference>
<evidence type="ECO:0000313" key="6">
    <source>
        <dbReference type="Proteomes" id="UP000550729"/>
    </source>
</evidence>
<proteinExistence type="predicted"/>
<comment type="caution">
    <text evidence="5">The sequence shown here is derived from an EMBL/GenBank/DDBJ whole genome shotgun (WGS) entry which is preliminary data.</text>
</comment>
<dbReference type="RefSeq" id="WP_170196712.1">
    <property type="nucleotide sequence ID" value="NZ_JABBNB010000032.1"/>
</dbReference>
<feature type="compositionally biased region" description="Low complexity" evidence="3">
    <location>
        <begin position="245"/>
        <end position="263"/>
    </location>
</feature>
<evidence type="ECO:0000313" key="5">
    <source>
        <dbReference type="EMBL" id="NMO04208.1"/>
    </source>
</evidence>
<dbReference type="PANTHER" id="PTHR37042">
    <property type="entry name" value="OUTER MEMBRANE PROTEIN RV1973"/>
    <property type="match status" value="1"/>
</dbReference>
<organism evidence="5 6">
    <name type="scientific">Gordonia asplenii</name>
    <dbReference type="NCBI Taxonomy" id="2725283"/>
    <lineage>
        <taxon>Bacteria</taxon>
        <taxon>Bacillati</taxon>
        <taxon>Actinomycetota</taxon>
        <taxon>Actinomycetes</taxon>
        <taxon>Mycobacteriales</taxon>
        <taxon>Gordoniaceae</taxon>
        <taxon>Gordonia</taxon>
    </lineage>
</organism>
<dbReference type="AlphaFoldDB" id="A0A848L9F1"/>
<keyword evidence="2 4" id="KW-0472">Membrane</keyword>
<dbReference type="Proteomes" id="UP000550729">
    <property type="component" value="Unassembled WGS sequence"/>
</dbReference>
<evidence type="ECO:0000256" key="3">
    <source>
        <dbReference type="SAM" id="MobiDB-lite"/>
    </source>
</evidence>